<dbReference type="Proteomes" id="UP001355207">
    <property type="component" value="Chromosome 5"/>
</dbReference>
<evidence type="ECO:0000313" key="1">
    <source>
        <dbReference type="EMBL" id="WWC89426.1"/>
    </source>
</evidence>
<reference evidence="1 2" key="1">
    <citation type="submission" date="2024-01" db="EMBL/GenBank/DDBJ databases">
        <title>Comparative genomics of Cryptococcus and Kwoniella reveals pathogenesis evolution and contrasting modes of karyotype evolution via chromosome fusion or intercentromeric recombination.</title>
        <authorList>
            <person name="Coelho M.A."/>
            <person name="David-Palma M."/>
            <person name="Shea T."/>
            <person name="Bowers K."/>
            <person name="McGinley-Smith S."/>
            <person name="Mohammad A.W."/>
            <person name="Gnirke A."/>
            <person name="Yurkov A.M."/>
            <person name="Nowrousian M."/>
            <person name="Sun S."/>
            <person name="Cuomo C.A."/>
            <person name="Heitman J."/>
        </authorList>
    </citation>
    <scope>NUCLEOTIDE SEQUENCE [LARGE SCALE GENOMIC DNA]</scope>
    <source>
        <strain evidence="1 2">CBS 6074</strain>
    </source>
</reference>
<gene>
    <name evidence="1" type="ORF">L201_004350</name>
</gene>
<dbReference type="GeneID" id="91095020"/>
<dbReference type="EMBL" id="CP144102">
    <property type="protein sequence ID" value="WWC89426.1"/>
    <property type="molecule type" value="Genomic_DNA"/>
</dbReference>
<keyword evidence="2" id="KW-1185">Reference proteome</keyword>
<proteinExistence type="predicted"/>
<organism evidence="1 2">
    <name type="scientific">Kwoniella dendrophila CBS 6074</name>
    <dbReference type="NCBI Taxonomy" id="1295534"/>
    <lineage>
        <taxon>Eukaryota</taxon>
        <taxon>Fungi</taxon>
        <taxon>Dikarya</taxon>
        <taxon>Basidiomycota</taxon>
        <taxon>Agaricomycotina</taxon>
        <taxon>Tremellomycetes</taxon>
        <taxon>Tremellales</taxon>
        <taxon>Cryptococcaceae</taxon>
        <taxon>Kwoniella</taxon>
    </lineage>
</organism>
<accession>A0AAX4JVH7</accession>
<name>A0AAX4JVH7_9TREE</name>
<sequence length="287" mass="32891">MVLQGIKRIDPLTTRNDTLSETTFSQRKSPCFSSNILLSHQYPVKTVSGSCFQRFLAAWLYENQLLQIDHPFTRYLGDAGLDPRHICLTFPDYDSIQRAKYQTENHHVPSYLDRKEQRRVENEKKQEYRMAASAFTSVTNDFPNFGHRLRTLIIHNFKGGRIPLGREKVRIFFAKCNCLPSSKISPDCFQHVGPRQRRADISQLATSVISYRSSGRLTCGHTKDTCADKWELVCERSTGGPDVKGLLRDRLQDSLQEVTIESPNFGLEDIQIIEWEDAEPCVCCGKK</sequence>
<dbReference type="AlphaFoldDB" id="A0AAX4JVH7"/>
<dbReference type="RefSeq" id="XP_066076189.1">
    <property type="nucleotide sequence ID" value="XM_066220092.1"/>
</dbReference>
<evidence type="ECO:0000313" key="2">
    <source>
        <dbReference type="Proteomes" id="UP001355207"/>
    </source>
</evidence>
<protein>
    <submittedName>
        <fullName evidence="1">Uncharacterized protein</fullName>
    </submittedName>
</protein>